<dbReference type="Pfam" id="PF01448">
    <property type="entry name" value="ELM2"/>
    <property type="match status" value="1"/>
</dbReference>
<name>A0A8C2BGN0_CYPCA</name>
<keyword evidence="5" id="KW-0238">DNA-binding</keyword>
<dbReference type="Pfam" id="PF00249">
    <property type="entry name" value="Myb_DNA-binding"/>
    <property type="match status" value="1"/>
</dbReference>
<evidence type="ECO:0000259" key="12">
    <source>
        <dbReference type="PROSITE" id="PS51293"/>
    </source>
</evidence>
<feature type="compositionally biased region" description="Polar residues" evidence="9">
    <location>
        <begin position="1005"/>
        <end position="1015"/>
    </location>
</feature>
<dbReference type="PROSITE" id="PS00028">
    <property type="entry name" value="ZINC_FINGER_C2H2_1"/>
    <property type="match status" value="1"/>
</dbReference>
<keyword evidence="2" id="KW-0597">Phosphoprotein</keyword>
<dbReference type="SUPFAM" id="SSF46689">
    <property type="entry name" value="Homeodomain-like"/>
    <property type="match status" value="1"/>
</dbReference>
<feature type="domain" description="ELM2" evidence="11">
    <location>
        <begin position="735"/>
        <end position="884"/>
    </location>
</feature>
<dbReference type="InterPro" id="IPR013087">
    <property type="entry name" value="Znf_C2H2_type"/>
</dbReference>
<reference evidence="13" key="1">
    <citation type="submission" date="2025-08" db="UniProtKB">
        <authorList>
            <consortium name="Ensembl"/>
        </authorList>
    </citation>
    <scope>IDENTIFICATION</scope>
</reference>
<comment type="subcellular location">
    <subcellularLocation>
        <location evidence="1">Nucleus</location>
    </subcellularLocation>
</comment>
<dbReference type="GO" id="GO:0003677">
    <property type="term" value="F:DNA binding"/>
    <property type="evidence" value="ECO:0007669"/>
    <property type="project" value="UniProtKB-KW"/>
</dbReference>
<evidence type="ECO:0000259" key="10">
    <source>
        <dbReference type="PROSITE" id="PS50157"/>
    </source>
</evidence>
<dbReference type="PANTHER" id="PTHR16089">
    <property type="entry name" value="REST COREPRESSOR COREST PROTEIN-RELATED"/>
    <property type="match status" value="1"/>
</dbReference>
<dbReference type="InterPro" id="IPR000949">
    <property type="entry name" value="ELM2_dom"/>
</dbReference>
<dbReference type="GO" id="GO:0006357">
    <property type="term" value="P:regulation of transcription by RNA polymerase II"/>
    <property type="evidence" value="ECO:0007669"/>
    <property type="project" value="TreeGrafter"/>
</dbReference>
<feature type="compositionally biased region" description="Acidic residues" evidence="9">
    <location>
        <begin position="1146"/>
        <end position="1159"/>
    </location>
</feature>
<dbReference type="PROSITE" id="PS51293">
    <property type="entry name" value="SANT"/>
    <property type="match status" value="1"/>
</dbReference>
<keyword evidence="8" id="KW-0862">Zinc</keyword>
<feature type="compositionally biased region" description="Polar residues" evidence="9">
    <location>
        <begin position="1062"/>
        <end position="1076"/>
    </location>
</feature>
<evidence type="ECO:0000256" key="8">
    <source>
        <dbReference type="PROSITE-ProRule" id="PRU00042"/>
    </source>
</evidence>
<dbReference type="FunFam" id="1.10.10.60:FF:000086">
    <property type="entry name" value="transcriptional-regulating factor 1 isoform X1"/>
    <property type="match status" value="1"/>
</dbReference>
<evidence type="ECO:0000256" key="7">
    <source>
        <dbReference type="ARBA" id="ARBA00023242"/>
    </source>
</evidence>
<feature type="domain" description="SANT" evidence="12">
    <location>
        <begin position="899"/>
        <end position="950"/>
    </location>
</feature>
<dbReference type="InterPro" id="IPR009057">
    <property type="entry name" value="Homeodomain-like_sf"/>
</dbReference>
<feature type="region of interest" description="Disordered" evidence="9">
    <location>
        <begin position="959"/>
        <end position="1015"/>
    </location>
</feature>
<dbReference type="PROSITE" id="PS51156">
    <property type="entry name" value="ELM2"/>
    <property type="match status" value="1"/>
</dbReference>
<dbReference type="GO" id="GO:0000118">
    <property type="term" value="C:histone deacetylase complex"/>
    <property type="evidence" value="ECO:0007669"/>
    <property type="project" value="TreeGrafter"/>
</dbReference>
<dbReference type="Proteomes" id="UP000694700">
    <property type="component" value="Unplaced"/>
</dbReference>
<dbReference type="SMART" id="SM00717">
    <property type="entry name" value="SANT"/>
    <property type="match status" value="1"/>
</dbReference>
<evidence type="ECO:0000256" key="4">
    <source>
        <dbReference type="ARBA" id="ARBA00023015"/>
    </source>
</evidence>
<evidence type="ECO:0000259" key="11">
    <source>
        <dbReference type="PROSITE" id="PS51156"/>
    </source>
</evidence>
<keyword evidence="4" id="KW-0805">Transcription regulation</keyword>
<evidence type="ECO:0000313" key="14">
    <source>
        <dbReference type="Proteomes" id="UP000694700"/>
    </source>
</evidence>
<keyword evidence="6" id="KW-0804">Transcription</keyword>
<feature type="compositionally biased region" description="Polar residues" evidence="9">
    <location>
        <begin position="431"/>
        <end position="447"/>
    </location>
</feature>
<dbReference type="Ensembl" id="ENSCCRT00015123136.1">
    <property type="protein sequence ID" value="ENSCCRP00015119350.1"/>
    <property type="gene ID" value="ENSCCRG00015047008.1"/>
</dbReference>
<dbReference type="Gene3D" id="1.10.10.60">
    <property type="entry name" value="Homeodomain-like"/>
    <property type="match status" value="1"/>
</dbReference>
<evidence type="ECO:0000256" key="2">
    <source>
        <dbReference type="ARBA" id="ARBA00022553"/>
    </source>
</evidence>
<keyword evidence="3" id="KW-0007">Acetylation</keyword>
<feature type="compositionally biased region" description="Low complexity" evidence="9">
    <location>
        <begin position="1119"/>
        <end position="1129"/>
    </location>
</feature>
<dbReference type="GO" id="GO:0008270">
    <property type="term" value="F:zinc ion binding"/>
    <property type="evidence" value="ECO:0007669"/>
    <property type="project" value="UniProtKB-KW"/>
</dbReference>
<feature type="region of interest" description="Disordered" evidence="9">
    <location>
        <begin position="187"/>
        <end position="211"/>
    </location>
</feature>
<feature type="region of interest" description="Disordered" evidence="9">
    <location>
        <begin position="538"/>
        <end position="560"/>
    </location>
</feature>
<feature type="region of interest" description="Disordered" evidence="9">
    <location>
        <begin position="584"/>
        <end position="620"/>
    </location>
</feature>
<evidence type="ECO:0000256" key="9">
    <source>
        <dbReference type="SAM" id="MobiDB-lite"/>
    </source>
</evidence>
<dbReference type="SMART" id="SM01189">
    <property type="entry name" value="ELM2"/>
    <property type="match status" value="1"/>
</dbReference>
<protein>
    <submittedName>
        <fullName evidence="13">ELM2 and Myb/SANT-like domain containing 1b</fullName>
    </submittedName>
</protein>
<organism evidence="13 14">
    <name type="scientific">Cyprinus carpio</name>
    <name type="common">Common carp</name>
    <dbReference type="NCBI Taxonomy" id="7962"/>
    <lineage>
        <taxon>Eukaryota</taxon>
        <taxon>Metazoa</taxon>
        <taxon>Chordata</taxon>
        <taxon>Craniata</taxon>
        <taxon>Vertebrata</taxon>
        <taxon>Euteleostomi</taxon>
        <taxon>Actinopterygii</taxon>
        <taxon>Neopterygii</taxon>
        <taxon>Teleostei</taxon>
        <taxon>Ostariophysi</taxon>
        <taxon>Cypriniformes</taxon>
        <taxon>Cyprinidae</taxon>
        <taxon>Cyprininae</taxon>
        <taxon>Cyprinus</taxon>
    </lineage>
</organism>
<feature type="region of interest" description="Disordered" evidence="9">
    <location>
        <begin position="1031"/>
        <end position="1079"/>
    </location>
</feature>
<dbReference type="GO" id="GO:0005667">
    <property type="term" value="C:transcription regulator complex"/>
    <property type="evidence" value="ECO:0007669"/>
    <property type="project" value="TreeGrafter"/>
</dbReference>
<evidence type="ECO:0000256" key="5">
    <source>
        <dbReference type="ARBA" id="ARBA00023125"/>
    </source>
</evidence>
<feature type="compositionally biased region" description="Polar residues" evidence="9">
    <location>
        <begin position="394"/>
        <end position="404"/>
    </location>
</feature>
<feature type="region of interest" description="Disordered" evidence="9">
    <location>
        <begin position="41"/>
        <end position="62"/>
    </location>
</feature>
<feature type="region of interest" description="Disordered" evidence="9">
    <location>
        <begin position="1116"/>
        <end position="1159"/>
    </location>
</feature>
<keyword evidence="7" id="KW-0539">Nucleus</keyword>
<evidence type="ECO:0000256" key="1">
    <source>
        <dbReference type="ARBA" id="ARBA00004123"/>
    </source>
</evidence>
<feature type="compositionally biased region" description="Basic and acidic residues" evidence="9">
    <location>
        <begin position="479"/>
        <end position="496"/>
    </location>
</feature>
<evidence type="ECO:0000313" key="13">
    <source>
        <dbReference type="Ensembl" id="ENSCCRP00015119350.1"/>
    </source>
</evidence>
<feature type="compositionally biased region" description="Polar residues" evidence="9">
    <location>
        <begin position="340"/>
        <end position="387"/>
    </location>
</feature>
<dbReference type="InterPro" id="IPR001005">
    <property type="entry name" value="SANT/Myb"/>
</dbReference>
<feature type="compositionally biased region" description="Low complexity" evidence="9">
    <location>
        <begin position="302"/>
        <end position="337"/>
    </location>
</feature>
<proteinExistence type="predicted"/>
<dbReference type="PANTHER" id="PTHR16089:SF24">
    <property type="entry name" value="MITOTIC DEACETYLASE-ASSOCIATED SANT DOMAIN PROTEIN"/>
    <property type="match status" value="1"/>
</dbReference>
<dbReference type="AlphaFoldDB" id="A0A8C2BGN0"/>
<accession>A0A8C2BGN0</accession>
<feature type="domain" description="C2H2-type" evidence="10">
    <location>
        <begin position="1079"/>
        <end position="1106"/>
    </location>
</feature>
<keyword evidence="8" id="KW-0863">Zinc-finger</keyword>
<sequence length="1159" mass="129188">MKVMSLPPQQKPNAKRTGKRITFFNDQGVTMKEASQHTEAYYGIGVPPSGPGHNDSGGVESLNAEAPHTYLNSVIFSPDKCDQSRGHYQQMMPMKWSHQDPSLQLQQRPNNWSQGMTTWPQNYGPYLEAQTAFVKQMHEGMSVQQQQQQQQQPKSSTIRATEKQGANISVETFRDTIKPGRGMDWEQQQAFQQTQKPGMLNPQQHGQSTTGNSVLQPFQVAFGQPKQNLVAGYYQVVQGNRTLPNLNYSAQTNSQLQQQLQQQEQRRQIMLQQRQQQLEQQIRQQAQQQQVLQHQKQIPQLQQQTQQLKHPQQQQPPQQHMQQIQPQQDLVQQQQKSEQPHQNQHVLENYSDGQQPHASSLDQHHPSLSGQSQETTDPPSTQTQDSVPQPPTNVPQQSIETQQPGPRRSRRLSKEGGGPASDNPFVMPTDLHNQGSQNGASETNAVQDIQAAPTGVIQSTRRKRRVSQEVNLETLAQKASERESLPSRSVKQEPHRPWSPPVAPTGPGRGAAEVDQVSAKRPRDDSFMPLVIPVSVPVRQTDSSSPDHEQASLSASWPSRPLGIHGISCSDYKTSVIVKRRRSLRNSLSESTGQNGGAESGSEADGKSAKAKRRPRPEPLFIPPPKLGIFIAPPVYSTITPYQSHLRSPVRLMDNPLNMPPYTPPPILSPVREGSGLYFSTFLSAAAAAAANNQGLPPPATPKSATRSLLRSNSSDITPPVLSAMSEATPVSIEPRINIGLRYQAEVPELRERSAAQHDLHKAELLWALLPDLEADTEQQQRGIQLAQYHDNFFFFVVVVELNERKLQEYVLQVASFKLNLHDRMFNSMSFLDLLCVPAVDDLMHLACSSALCGGGTNQELAMHCLYECKGDVMGALTLLLLKTPIFPKAHPLADYHYSGSDSWTPEERRLFNKGISAYKKDFFMVQKLVSSKTVAQCVEFYYTYKKQVKIGRNGTLLYGEAEPPETKPTTEEEVDNKSSQKFESRKDDEESRKWEGSCDRKQENSPGRVTQSLQATKNAAAVLVLRNQEDSTRDPSTLGVSHHPPPPAPPPSKHRSDTAGRKSTGNTGKGQTNQEGEFPCKKCGRIFFKVKSRSAHMKSHAEAEKKAAALLQREAEQRAAAAMLAAQQNGMMGDQSRTRRASSDDSSEEEDADDEDWH</sequence>
<keyword evidence="8" id="KW-0479">Metal-binding</keyword>
<evidence type="ECO:0000256" key="6">
    <source>
        <dbReference type="ARBA" id="ARBA00023163"/>
    </source>
</evidence>
<dbReference type="PROSITE" id="PS50157">
    <property type="entry name" value="ZINC_FINGER_C2H2_2"/>
    <property type="match status" value="1"/>
</dbReference>
<feature type="compositionally biased region" description="Polar residues" evidence="9">
    <location>
        <begin position="153"/>
        <end position="169"/>
    </location>
</feature>
<dbReference type="InterPro" id="IPR017884">
    <property type="entry name" value="SANT_dom"/>
</dbReference>
<feature type="region of interest" description="Disordered" evidence="9">
    <location>
        <begin position="302"/>
        <end position="526"/>
    </location>
</feature>
<feature type="region of interest" description="Disordered" evidence="9">
    <location>
        <begin position="138"/>
        <end position="169"/>
    </location>
</feature>
<evidence type="ECO:0000256" key="3">
    <source>
        <dbReference type="ARBA" id="ARBA00022990"/>
    </source>
</evidence>
<feature type="compositionally biased region" description="Basic and acidic residues" evidence="9">
    <location>
        <begin position="965"/>
        <end position="1004"/>
    </location>
</feature>
<dbReference type="InterPro" id="IPR051066">
    <property type="entry name" value="Trans_reg/Corepressor"/>
</dbReference>
<dbReference type="GO" id="GO:0003714">
    <property type="term" value="F:transcription corepressor activity"/>
    <property type="evidence" value="ECO:0007669"/>
    <property type="project" value="TreeGrafter"/>
</dbReference>